<dbReference type="NCBIfam" id="TIGR02852">
    <property type="entry name" value="spore_dpaB"/>
    <property type="match status" value="1"/>
</dbReference>
<dbReference type="Gene3D" id="3.40.50.1950">
    <property type="entry name" value="Flavin prenyltransferase-like"/>
    <property type="match status" value="1"/>
</dbReference>
<feature type="domain" description="Flavoprotein" evidence="1">
    <location>
        <begin position="7"/>
        <end position="177"/>
    </location>
</feature>
<name>A0ABY8J2Q5_9BACI</name>
<reference evidence="2 3" key="1">
    <citation type="submission" date="2023-04" db="EMBL/GenBank/DDBJ databases">
        <title>Genome sequence of Halobacillus naozhouensis KACC 21980.</title>
        <authorList>
            <person name="Kim S."/>
            <person name="Heo J."/>
            <person name="Kwon S.-W."/>
        </authorList>
    </citation>
    <scope>NUCLEOTIDE SEQUENCE [LARGE SCALE GENOMIC DNA]</scope>
    <source>
        <strain evidence="2 3">KCTC 13234</strain>
    </source>
</reference>
<dbReference type="Proteomes" id="UP001221597">
    <property type="component" value="Chromosome"/>
</dbReference>
<proteinExistence type="predicted"/>
<dbReference type="PIRSF" id="PIRSF001390">
    <property type="entry name" value="Dipicolinate_synth_subunit_B"/>
    <property type="match status" value="1"/>
</dbReference>
<dbReference type="SUPFAM" id="SSF52507">
    <property type="entry name" value="Homo-oligomeric flavin-containing Cys decarboxylases, HFCD"/>
    <property type="match status" value="1"/>
</dbReference>
<dbReference type="InterPro" id="IPR036551">
    <property type="entry name" value="Flavin_trans-like"/>
</dbReference>
<dbReference type="EMBL" id="CP121671">
    <property type="protein sequence ID" value="WFT76784.1"/>
    <property type="molecule type" value="Genomic_DNA"/>
</dbReference>
<evidence type="ECO:0000313" key="3">
    <source>
        <dbReference type="Proteomes" id="UP001221597"/>
    </source>
</evidence>
<evidence type="ECO:0000259" key="1">
    <source>
        <dbReference type="Pfam" id="PF02441"/>
    </source>
</evidence>
<dbReference type="InterPro" id="IPR003382">
    <property type="entry name" value="Flavoprotein"/>
</dbReference>
<dbReference type="RefSeq" id="WP_283078728.1">
    <property type="nucleotide sequence ID" value="NZ_CP121671.1"/>
</dbReference>
<dbReference type="NCBIfam" id="NF006161">
    <property type="entry name" value="PRK08305.1"/>
    <property type="match status" value="1"/>
</dbReference>
<dbReference type="InterPro" id="IPR014214">
    <property type="entry name" value="Dipicolinic_acid_synth_B"/>
</dbReference>
<gene>
    <name evidence="2" type="ORF">P9989_10660</name>
</gene>
<evidence type="ECO:0000313" key="2">
    <source>
        <dbReference type="EMBL" id="WFT76784.1"/>
    </source>
</evidence>
<accession>A0ABY8J2Q5</accession>
<protein>
    <submittedName>
        <fullName evidence="2">Dipicolinate synthase subunit B</fullName>
    </submittedName>
</protein>
<dbReference type="Pfam" id="PF02441">
    <property type="entry name" value="Flavoprotein"/>
    <property type="match status" value="1"/>
</dbReference>
<sequence length="198" mass="21458">MVQLKGKRIGFGLTGSHCTYHEVFPVLQQLMDLGADVIPILSHTVQKTDTKFGEAAEHLKTIESITGKEAIMTIPDAEPLGPKMPLDCMVIAPMTGNSTSKFANALTDSPVLMAAKATLRNESPVVLAISTNDALGLNGVNIMRLMATKNIYFVPLGQDHPYKKPNSLVADMTLIPETIEAAISGKQRQPVLIERYSE</sequence>
<organism evidence="2 3">
    <name type="scientific">Halobacillus naozhouensis</name>
    <dbReference type="NCBI Taxonomy" id="554880"/>
    <lineage>
        <taxon>Bacteria</taxon>
        <taxon>Bacillati</taxon>
        <taxon>Bacillota</taxon>
        <taxon>Bacilli</taxon>
        <taxon>Bacillales</taxon>
        <taxon>Bacillaceae</taxon>
        <taxon>Halobacillus</taxon>
    </lineage>
</organism>
<keyword evidence="3" id="KW-1185">Reference proteome</keyword>